<evidence type="ECO:0000313" key="3">
    <source>
        <dbReference type="Proteomes" id="UP000029878"/>
    </source>
</evidence>
<feature type="transmembrane region" description="Helical" evidence="1">
    <location>
        <begin position="72"/>
        <end position="92"/>
    </location>
</feature>
<evidence type="ECO:0008006" key="4">
    <source>
        <dbReference type="Google" id="ProtNLM"/>
    </source>
</evidence>
<name>A0A099VCZ4_9HELI</name>
<keyword evidence="1" id="KW-0472">Membrane</keyword>
<sequence>MNDFFESLKEYLFVLVIGLIIGILFLIKGYEQTEIKTKGQLFRYVIHGVLISMFITWLGFEVFVYVGLPYQLSVALGGALAYLGTDRLVMIVERFIQKKL</sequence>
<feature type="transmembrane region" description="Helical" evidence="1">
    <location>
        <begin position="41"/>
        <end position="60"/>
    </location>
</feature>
<accession>A0A099VCZ4</accession>
<comment type="caution">
    <text evidence="2">The sequence shown here is derived from an EMBL/GenBank/DDBJ whole genome shotgun (WGS) entry which is preliminary data.</text>
</comment>
<dbReference type="InterPro" id="IPR006481">
    <property type="entry name" value="Phage_lambda_GpS_holin"/>
</dbReference>
<feature type="transmembrane region" description="Helical" evidence="1">
    <location>
        <begin position="12"/>
        <end position="29"/>
    </location>
</feature>
<dbReference type="RefSeq" id="WP_034347687.1">
    <property type="nucleotide sequence ID" value="NZ_FZNG01000010.1"/>
</dbReference>
<proteinExistence type="predicted"/>
<keyword evidence="1" id="KW-0812">Transmembrane</keyword>
<gene>
    <name evidence="2" type="ORF">LS81_008655</name>
</gene>
<dbReference type="OrthoDB" id="5324817at2"/>
<dbReference type="EMBL" id="JRPL02000025">
    <property type="protein sequence ID" value="TLD81299.1"/>
    <property type="molecule type" value="Genomic_DNA"/>
</dbReference>
<keyword evidence="1" id="KW-1133">Transmembrane helix</keyword>
<evidence type="ECO:0000313" key="2">
    <source>
        <dbReference type="EMBL" id="TLD81299.1"/>
    </source>
</evidence>
<dbReference type="Pfam" id="PF05106">
    <property type="entry name" value="Phage_holin_3_1"/>
    <property type="match status" value="1"/>
</dbReference>
<dbReference type="Proteomes" id="UP000029878">
    <property type="component" value="Unassembled WGS sequence"/>
</dbReference>
<reference evidence="2 3" key="1">
    <citation type="journal article" date="2014" name="Genome Announc.">
        <title>Draft genome sequences of eight enterohepatic helicobacter species isolated from both laboratory and wild rodents.</title>
        <authorList>
            <person name="Sheh A."/>
            <person name="Shen Z."/>
            <person name="Fox J.G."/>
        </authorList>
    </citation>
    <scope>NUCLEOTIDE SEQUENCE [LARGE SCALE GENOMIC DNA]</scope>
    <source>
        <strain evidence="2 3">ATCC 700114</strain>
    </source>
</reference>
<dbReference type="AlphaFoldDB" id="A0A099VCZ4"/>
<organism evidence="2 3">
    <name type="scientific">Helicobacter trogontum</name>
    <dbReference type="NCBI Taxonomy" id="50960"/>
    <lineage>
        <taxon>Bacteria</taxon>
        <taxon>Pseudomonadati</taxon>
        <taxon>Campylobacterota</taxon>
        <taxon>Epsilonproteobacteria</taxon>
        <taxon>Campylobacterales</taxon>
        <taxon>Helicobacteraceae</taxon>
        <taxon>Helicobacter</taxon>
    </lineage>
</organism>
<protein>
    <recommendedName>
        <fullName evidence="4">Holin</fullName>
    </recommendedName>
</protein>
<evidence type="ECO:0000256" key="1">
    <source>
        <dbReference type="SAM" id="Phobius"/>
    </source>
</evidence>